<dbReference type="EMBL" id="JAXIOK010000002">
    <property type="protein sequence ID" value="KAK4778035.1"/>
    <property type="molecule type" value="Genomic_DNA"/>
</dbReference>
<dbReference type="AlphaFoldDB" id="A0AAN7L3P0"/>
<feature type="region of interest" description="Disordered" evidence="8">
    <location>
        <begin position="353"/>
        <end position="383"/>
    </location>
</feature>
<dbReference type="PROSITE" id="PS50297">
    <property type="entry name" value="ANK_REP_REGION"/>
    <property type="match status" value="3"/>
</dbReference>
<proteinExistence type="predicted"/>
<protein>
    <recommendedName>
        <fullName evidence="10">PGG domain-containing protein</fullName>
    </recommendedName>
</protein>
<keyword evidence="3" id="KW-0677">Repeat</keyword>
<reference evidence="11 12" key="1">
    <citation type="journal article" date="2023" name="Hortic Res">
        <title>Pangenome of water caltrop reveals structural variations and asymmetric subgenome divergence after allopolyploidization.</title>
        <authorList>
            <person name="Zhang X."/>
            <person name="Chen Y."/>
            <person name="Wang L."/>
            <person name="Yuan Y."/>
            <person name="Fang M."/>
            <person name="Shi L."/>
            <person name="Lu R."/>
            <person name="Comes H.P."/>
            <person name="Ma Y."/>
            <person name="Chen Y."/>
            <person name="Huang G."/>
            <person name="Zhou Y."/>
            <person name="Zheng Z."/>
            <person name="Qiu Y."/>
        </authorList>
    </citation>
    <scope>NUCLEOTIDE SEQUENCE [LARGE SCALE GENOMIC DNA]</scope>
    <source>
        <tissue evidence="11">Roots</tissue>
    </source>
</reference>
<comment type="subcellular location">
    <subcellularLocation>
        <location evidence="1">Membrane</location>
        <topology evidence="1">Multi-pass membrane protein</topology>
    </subcellularLocation>
</comment>
<dbReference type="InterPro" id="IPR026961">
    <property type="entry name" value="PGG_dom"/>
</dbReference>
<gene>
    <name evidence="11" type="ORF">SAY87_018222</name>
</gene>
<evidence type="ECO:0000256" key="5">
    <source>
        <dbReference type="ARBA" id="ARBA00023043"/>
    </source>
</evidence>
<evidence type="ECO:0000256" key="7">
    <source>
        <dbReference type="PROSITE-ProRule" id="PRU00023"/>
    </source>
</evidence>
<dbReference type="Gene3D" id="1.25.40.20">
    <property type="entry name" value="Ankyrin repeat-containing domain"/>
    <property type="match status" value="1"/>
</dbReference>
<dbReference type="PROSITE" id="PS50088">
    <property type="entry name" value="ANK_REPEAT"/>
    <property type="match status" value="3"/>
</dbReference>
<keyword evidence="4 9" id="KW-1133">Transmembrane helix</keyword>
<evidence type="ECO:0000256" key="1">
    <source>
        <dbReference type="ARBA" id="ARBA00004141"/>
    </source>
</evidence>
<feature type="transmembrane region" description="Helical" evidence="9">
    <location>
        <begin position="513"/>
        <end position="538"/>
    </location>
</feature>
<sequence length="581" mass="64333">MVEEIVKLNPGMVSLGNSKLNTPIHEACYGGHVSVLRLLLKVGTWETFCLNRNGETPFVIACKNGHSEAVKLLMNLPGLLEVEEEFSAYPLHVAALRGHTDIVTMILHACPKSIHKVDGNGLSLLHCACIGGYNRMAKILIKKDVALTWQYDNHGYTPLHLATMNGNMEILELLLEYAPTCINYHTRDSETAFHLAVSFNRFTAFKFLASKFSSSSIMNEQDKYGNTVLHLAVVGGHYGLAEYIISQTLVKIYKQNMRGETALDILDREESTPEVQKVKDAISYVHREKISEEGVRSTEEQRDGPLLKPILKDIVTSGWDSSSLTEQISTNTSPILRAAPDGMLQSSFIANENIPSSDSESMATVPRSPKNSSHKRSPKKRRNAQELYHEAYNEAVQNARNTITLVAILIATVTFAAGIAPPGGVYQDGPHKGKAVAGRTTAFKVFELSNNIALFSSLCIVVVTVSIIPFRRKPQMRILRFSHKVLWVSTSFMATAYIAATWTVLPYGNGAEWLLVLVISISGGTLGTVIFGLFFLMAKHWSHKMNWKKEAQQQAVGTVHPSFKSVDSDYESSIPRGYYSQ</sequence>
<evidence type="ECO:0000313" key="12">
    <source>
        <dbReference type="Proteomes" id="UP001345219"/>
    </source>
</evidence>
<dbReference type="Pfam" id="PF12796">
    <property type="entry name" value="Ank_2"/>
    <property type="match status" value="3"/>
</dbReference>
<dbReference type="InterPro" id="IPR002110">
    <property type="entry name" value="Ankyrin_rpt"/>
</dbReference>
<accession>A0AAN7L3P0</accession>
<dbReference type="PANTHER" id="PTHR24186:SF38">
    <property type="entry name" value="ANKYRIN REPEAT FAMILY PROTEIN"/>
    <property type="match status" value="1"/>
</dbReference>
<evidence type="ECO:0000256" key="4">
    <source>
        <dbReference type="ARBA" id="ARBA00022989"/>
    </source>
</evidence>
<keyword evidence="5 7" id="KW-0040">ANK repeat</keyword>
<feature type="repeat" description="ANK" evidence="7">
    <location>
        <begin position="19"/>
        <end position="43"/>
    </location>
</feature>
<keyword evidence="6 9" id="KW-0472">Membrane</keyword>
<name>A0AAN7L3P0_9MYRT</name>
<dbReference type="PANTHER" id="PTHR24186">
    <property type="entry name" value="PROTEIN PHOSPHATASE 1 REGULATORY SUBUNIT"/>
    <property type="match status" value="1"/>
</dbReference>
<organism evidence="11 12">
    <name type="scientific">Trapa incisa</name>
    <dbReference type="NCBI Taxonomy" id="236973"/>
    <lineage>
        <taxon>Eukaryota</taxon>
        <taxon>Viridiplantae</taxon>
        <taxon>Streptophyta</taxon>
        <taxon>Embryophyta</taxon>
        <taxon>Tracheophyta</taxon>
        <taxon>Spermatophyta</taxon>
        <taxon>Magnoliopsida</taxon>
        <taxon>eudicotyledons</taxon>
        <taxon>Gunneridae</taxon>
        <taxon>Pentapetalae</taxon>
        <taxon>rosids</taxon>
        <taxon>malvids</taxon>
        <taxon>Myrtales</taxon>
        <taxon>Lythraceae</taxon>
        <taxon>Trapa</taxon>
    </lineage>
</organism>
<evidence type="ECO:0000256" key="2">
    <source>
        <dbReference type="ARBA" id="ARBA00022692"/>
    </source>
</evidence>
<comment type="caution">
    <text evidence="11">The sequence shown here is derived from an EMBL/GenBank/DDBJ whole genome shotgun (WGS) entry which is preliminary data.</text>
</comment>
<feature type="repeat" description="ANK" evidence="7">
    <location>
        <begin position="53"/>
        <end position="85"/>
    </location>
</feature>
<feature type="transmembrane region" description="Helical" evidence="9">
    <location>
        <begin position="402"/>
        <end position="420"/>
    </location>
</feature>
<evidence type="ECO:0000256" key="8">
    <source>
        <dbReference type="SAM" id="MobiDB-lite"/>
    </source>
</evidence>
<feature type="compositionally biased region" description="Polar residues" evidence="8">
    <location>
        <begin position="353"/>
        <end position="362"/>
    </location>
</feature>
<dbReference type="SMART" id="SM00248">
    <property type="entry name" value="ANK"/>
    <property type="match status" value="7"/>
</dbReference>
<feature type="domain" description="PGG" evidence="10">
    <location>
        <begin position="394"/>
        <end position="504"/>
    </location>
</feature>
<dbReference type="Proteomes" id="UP001345219">
    <property type="component" value="Chromosome 14"/>
</dbReference>
<dbReference type="InterPro" id="IPR036770">
    <property type="entry name" value="Ankyrin_rpt-contain_sf"/>
</dbReference>
<evidence type="ECO:0000256" key="6">
    <source>
        <dbReference type="ARBA" id="ARBA00023136"/>
    </source>
</evidence>
<feature type="compositionally biased region" description="Basic residues" evidence="8">
    <location>
        <begin position="372"/>
        <end position="382"/>
    </location>
</feature>
<dbReference type="GO" id="GO:0005886">
    <property type="term" value="C:plasma membrane"/>
    <property type="evidence" value="ECO:0007669"/>
    <property type="project" value="TreeGrafter"/>
</dbReference>
<keyword evidence="2 9" id="KW-0812">Transmembrane</keyword>
<evidence type="ECO:0000256" key="9">
    <source>
        <dbReference type="SAM" id="Phobius"/>
    </source>
</evidence>
<dbReference type="Pfam" id="PF13962">
    <property type="entry name" value="PGG"/>
    <property type="match status" value="1"/>
</dbReference>
<dbReference type="SUPFAM" id="SSF48403">
    <property type="entry name" value="Ankyrin repeat"/>
    <property type="match status" value="1"/>
</dbReference>
<feature type="transmembrane region" description="Helical" evidence="9">
    <location>
        <begin position="485"/>
        <end position="507"/>
    </location>
</feature>
<keyword evidence="12" id="KW-1185">Reference proteome</keyword>
<feature type="repeat" description="ANK" evidence="7">
    <location>
        <begin position="154"/>
        <end position="176"/>
    </location>
</feature>
<feature type="transmembrane region" description="Helical" evidence="9">
    <location>
        <begin position="452"/>
        <end position="470"/>
    </location>
</feature>
<evidence type="ECO:0000313" key="11">
    <source>
        <dbReference type="EMBL" id="KAK4778035.1"/>
    </source>
</evidence>
<evidence type="ECO:0000259" key="10">
    <source>
        <dbReference type="Pfam" id="PF13962"/>
    </source>
</evidence>
<evidence type="ECO:0000256" key="3">
    <source>
        <dbReference type="ARBA" id="ARBA00022737"/>
    </source>
</evidence>